<dbReference type="OrthoDB" id="5965259at2759"/>
<comment type="caution">
    <text evidence="2">The sequence shown here is derived from an EMBL/GenBank/DDBJ whole genome shotgun (WGS) entry which is preliminary data.</text>
</comment>
<gene>
    <name evidence="2" type="ORF">PACLA_8A071007</name>
</gene>
<dbReference type="EMBL" id="CACRXK020005966">
    <property type="protein sequence ID" value="CAB4007942.1"/>
    <property type="molecule type" value="Genomic_DNA"/>
</dbReference>
<dbReference type="InterPro" id="IPR001660">
    <property type="entry name" value="SAM"/>
</dbReference>
<dbReference type="PROSITE" id="PS50105">
    <property type="entry name" value="SAM_DOMAIN"/>
    <property type="match status" value="1"/>
</dbReference>
<dbReference type="AlphaFoldDB" id="A0A6S7IQK7"/>
<keyword evidence="3" id="KW-1185">Reference proteome</keyword>
<dbReference type="Gene3D" id="1.10.150.50">
    <property type="entry name" value="Transcription Factor, Ets-1"/>
    <property type="match status" value="1"/>
</dbReference>
<dbReference type="Pfam" id="PF00536">
    <property type="entry name" value="SAM_1"/>
    <property type="match status" value="1"/>
</dbReference>
<dbReference type="InterPro" id="IPR013761">
    <property type="entry name" value="SAM/pointed_sf"/>
</dbReference>
<dbReference type="Proteomes" id="UP001152795">
    <property type="component" value="Unassembled WGS sequence"/>
</dbReference>
<organism evidence="2 3">
    <name type="scientific">Paramuricea clavata</name>
    <name type="common">Red gorgonian</name>
    <name type="synonym">Violescent sea-whip</name>
    <dbReference type="NCBI Taxonomy" id="317549"/>
    <lineage>
        <taxon>Eukaryota</taxon>
        <taxon>Metazoa</taxon>
        <taxon>Cnidaria</taxon>
        <taxon>Anthozoa</taxon>
        <taxon>Octocorallia</taxon>
        <taxon>Malacalcyonacea</taxon>
        <taxon>Plexauridae</taxon>
        <taxon>Paramuricea</taxon>
    </lineage>
</organism>
<evidence type="ECO:0000313" key="3">
    <source>
        <dbReference type="Proteomes" id="UP001152795"/>
    </source>
</evidence>
<feature type="compositionally biased region" description="Low complexity" evidence="1">
    <location>
        <begin position="91"/>
        <end position="128"/>
    </location>
</feature>
<protein>
    <submittedName>
        <fullName evidence="2">Sterile alpha motif domain-containing 3-like isoform X1</fullName>
    </submittedName>
</protein>
<dbReference type="SUPFAM" id="SSF47769">
    <property type="entry name" value="SAM/Pointed domain"/>
    <property type="match status" value="1"/>
</dbReference>
<accession>A0A6S7IQK7</accession>
<proteinExistence type="predicted"/>
<dbReference type="PANTHER" id="PTHR31025">
    <property type="entry name" value="SI:CH211-196P9.1-RELATED"/>
    <property type="match status" value="1"/>
</dbReference>
<feature type="region of interest" description="Disordered" evidence="1">
    <location>
        <begin position="86"/>
        <end position="130"/>
    </location>
</feature>
<name>A0A6S7IQK7_PARCT</name>
<reference evidence="2" key="1">
    <citation type="submission" date="2020-04" db="EMBL/GenBank/DDBJ databases">
        <authorList>
            <person name="Alioto T."/>
            <person name="Alioto T."/>
            <person name="Gomez Garrido J."/>
        </authorList>
    </citation>
    <scope>NUCLEOTIDE SEQUENCE</scope>
    <source>
        <strain evidence="2">A484AB</strain>
    </source>
</reference>
<evidence type="ECO:0000256" key="1">
    <source>
        <dbReference type="SAM" id="MobiDB-lite"/>
    </source>
</evidence>
<sequence>MKIKSFAFNTNMDNLPSCEFTSEEISQWLEANGFAEFSEKFLAEDVDGESFSFLTEGSLETLVDKVGPRTKLFHRVIKRMRKNLGDSDVCETSSSSPWGSESSETGSVMSENQNSPQYSSPTSSSPTPDQRRDVCRAIITKFPFLADIGGGYETWYRQLGDKVKNELRNEKRDPVVLARKRKYHGGDEASNKAQTTSHRGVINWEPPAIDGEDDHSNKSHLLWMQKEYRKKSPNMDIVWQKMHLTFSFRRKLVNSGHSLKDIDGKYPFLFECEQLKDEYQRLLSEQNVEESIKANLLHLVPRILKVAKKRDIPQMRDLITACMDEEESGDEDDGQTNLTVDEKLVVALSVLPFLLEKQTKRNPHPANYFYQTAENVESLVKASGCPISPFLVFTEDSEGRVDKISIAGEKRVLLDADDVVSAVSSLMFMYYVCNLEYPKECFNTFLFLQRAVLKVFDRVKVPTRVLLLMNELFQ</sequence>
<dbReference type="PANTHER" id="PTHR31025:SF9">
    <property type="entry name" value="SI:DKEY-286J15.1"/>
    <property type="match status" value="1"/>
</dbReference>
<evidence type="ECO:0000313" key="2">
    <source>
        <dbReference type="EMBL" id="CAB4007942.1"/>
    </source>
</evidence>